<accession>W9YKX6</accession>
<dbReference type="Proteomes" id="UP000019478">
    <property type="component" value="Unassembled WGS sequence"/>
</dbReference>
<keyword evidence="2" id="KW-1185">Reference proteome</keyword>
<dbReference type="RefSeq" id="XP_007731263.1">
    <property type="nucleotide sequence ID" value="XM_007733073.1"/>
</dbReference>
<organism evidence="1 2">
    <name type="scientific">Capronia epimyces CBS 606.96</name>
    <dbReference type="NCBI Taxonomy" id="1182542"/>
    <lineage>
        <taxon>Eukaryota</taxon>
        <taxon>Fungi</taxon>
        <taxon>Dikarya</taxon>
        <taxon>Ascomycota</taxon>
        <taxon>Pezizomycotina</taxon>
        <taxon>Eurotiomycetes</taxon>
        <taxon>Chaetothyriomycetidae</taxon>
        <taxon>Chaetothyriales</taxon>
        <taxon>Herpotrichiellaceae</taxon>
        <taxon>Capronia</taxon>
    </lineage>
</organism>
<evidence type="ECO:0000313" key="1">
    <source>
        <dbReference type="EMBL" id="EXJ89866.1"/>
    </source>
</evidence>
<reference evidence="1 2" key="1">
    <citation type="submission" date="2013-03" db="EMBL/GenBank/DDBJ databases">
        <title>The Genome Sequence of Capronia epimyces CBS 606.96.</title>
        <authorList>
            <consortium name="The Broad Institute Genomics Platform"/>
            <person name="Cuomo C."/>
            <person name="de Hoog S."/>
            <person name="Gorbushina A."/>
            <person name="Walker B."/>
            <person name="Young S.K."/>
            <person name="Zeng Q."/>
            <person name="Gargeya S."/>
            <person name="Fitzgerald M."/>
            <person name="Haas B."/>
            <person name="Abouelleil A."/>
            <person name="Allen A.W."/>
            <person name="Alvarado L."/>
            <person name="Arachchi H.M."/>
            <person name="Berlin A.M."/>
            <person name="Chapman S.B."/>
            <person name="Gainer-Dewar J."/>
            <person name="Goldberg J."/>
            <person name="Griggs A."/>
            <person name="Gujja S."/>
            <person name="Hansen M."/>
            <person name="Howarth C."/>
            <person name="Imamovic A."/>
            <person name="Ireland A."/>
            <person name="Larimer J."/>
            <person name="McCowan C."/>
            <person name="Murphy C."/>
            <person name="Pearson M."/>
            <person name="Poon T.W."/>
            <person name="Priest M."/>
            <person name="Roberts A."/>
            <person name="Saif S."/>
            <person name="Shea T."/>
            <person name="Sisk P."/>
            <person name="Sykes S."/>
            <person name="Wortman J."/>
            <person name="Nusbaum C."/>
            <person name="Birren B."/>
        </authorList>
    </citation>
    <scope>NUCLEOTIDE SEQUENCE [LARGE SCALE GENOMIC DNA]</scope>
    <source>
        <strain evidence="1 2">CBS 606.96</strain>
    </source>
</reference>
<sequence>MSYNTDTVVYAPESLRKSSDISKHLSLPDEILIMILSNLVRPEVILFNNPKDPDFLHRQCLIFPLRLVSYRFRAIVDVLLADNFPKDLWLIGALPIYDRLRLHAVSLEYRNTLRMMLSPLLRSKKPFILKVHLLPELISMRAEVNWDMDPSASDSTRMKDDCTAGKAMTAHYATAVVLSEMLRKIFQDSNDAVKRGRTHVIFYEVDGSSEDAPRLVAEIFQQQPTVLPFWDFNTVCGLVSCWQWIHKADPDPGSDLSHFITLPVVAMTTESSRPAEWVFDHCSRRLMSAWQIGRPWTIMPSHSTTRIKLFGVHWKVYRPRNEMFSLWLTTLSPGRMAIQCFAIRGAGVLSNGDSRRQAVLLERPSSLLKIA</sequence>
<protein>
    <recommendedName>
        <fullName evidence="3">F-box domain-containing protein</fullName>
    </recommendedName>
</protein>
<name>W9YKX6_9EURO</name>
<dbReference type="OrthoDB" id="4152608at2759"/>
<dbReference type="AlphaFoldDB" id="W9YKX6"/>
<dbReference type="GeneID" id="19167063"/>
<proteinExistence type="predicted"/>
<comment type="caution">
    <text evidence="1">The sequence shown here is derived from an EMBL/GenBank/DDBJ whole genome shotgun (WGS) entry which is preliminary data.</text>
</comment>
<evidence type="ECO:0008006" key="3">
    <source>
        <dbReference type="Google" id="ProtNLM"/>
    </source>
</evidence>
<evidence type="ECO:0000313" key="2">
    <source>
        <dbReference type="Proteomes" id="UP000019478"/>
    </source>
</evidence>
<dbReference type="HOGENOM" id="CLU_745954_0_0_1"/>
<gene>
    <name evidence="1" type="ORF">A1O3_02933</name>
</gene>
<dbReference type="EMBL" id="AMGY01000002">
    <property type="protein sequence ID" value="EXJ89866.1"/>
    <property type="molecule type" value="Genomic_DNA"/>
</dbReference>